<dbReference type="Proteomes" id="UP000037122">
    <property type="component" value="Unassembled WGS sequence"/>
</dbReference>
<dbReference type="EMBL" id="LGST01000047">
    <property type="protein sequence ID" value="KND96950.1"/>
    <property type="molecule type" value="Genomic_DNA"/>
</dbReference>
<accession>A0A0L0NTF7</accession>
<protein>
    <submittedName>
        <fullName evidence="1">Uncharacterized protein</fullName>
    </submittedName>
</protein>
<evidence type="ECO:0000313" key="1">
    <source>
        <dbReference type="EMBL" id="KND96950.1"/>
    </source>
</evidence>
<proteinExistence type="predicted"/>
<dbReference type="VEuPathDB" id="FungiDB:QG37_06643"/>
<comment type="caution">
    <text evidence="1">The sequence shown here is derived from an EMBL/GenBank/DDBJ whole genome shotgun (WGS) entry which is preliminary data.</text>
</comment>
<name>A0A0L0NTF7_CANAR</name>
<dbReference type="AlphaFoldDB" id="A0A0L0NTF7"/>
<gene>
    <name evidence="1" type="ORF">QG37_06643</name>
</gene>
<sequence length="61" mass="6986">MSVEMVAFFAAGNIAVSQPSLALLKINLELKNMWSNWSDPKRSKTRFVSVWTQLHQSESKF</sequence>
<reference evidence="2" key="1">
    <citation type="journal article" date="2015" name="BMC Genomics">
        <title>Draft genome of a commonly misdiagnosed multidrug resistant pathogen Candida auris.</title>
        <authorList>
            <person name="Chatterjee S."/>
            <person name="Alampalli S.V."/>
            <person name="Nageshan R.K."/>
            <person name="Chettiar S.T."/>
            <person name="Joshi S."/>
            <person name="Tatu U.S."/>
        </authorList>
    </citation>
    <scope>NUCLEOTIDE SEQUENCE [LARGE SCALE GENOMIC DNA]</scope>
    <source>
        <strain evidence="2">6684</strain>
    </source>
</reference>
<evidence type="ECO:0000313" key="2">
    <source>
        <dbReference type="Proteomes" id="UP000037122"/>
    </source>
</evidence>
<organism evidence="1 2">
    <name type="scientific">Candidozyma auris</name>
    <name type="common">Yeast</name>
    <name type="synonym">Candida auris</name>
    <dbReference type="NCBI Taxonomy" id="498019"/>
    <lineage>
        <taxon>Eukaryota</taxon>
        <taxon>Fungi</taxon>
        <taxon>Dikarya</taxon>
        <taxon>Ascomycota</taxon>
        <taxon>Saccharomycotina</taxon>
        <taxon>Pichiomycetes</taxon>
        <taxon>Metschnikowiaceae</taxon>
        <taxon>Candidozyma</taxon>
    </lineage>
</organism>